<dbReference type="RefSeq" id="WP_089837674.1">
    <property type="nucleotide sequence ID" value="NZ_FOZL01000001.1"/>
</dbReference>
<evidence type="ECO:0000313" key="5">
    <source>
        <dbReference type="EMBL" id="SFS07071.1"/>
    </source>
</evidence>
<dbReference type="GO" id="GO:0015159">
    <property type="term" value="F:polysaccharide transmembrane transporter activity"/>
    <property type="evidence" value="ECO:0007669"/>
    <property type="project" value="InterPro"/>
</dbReference>
<dbReference type="Pfam" id="PF10531">
    <property type="entry name" value="SLBB"/>
    <property type="match status" value="1"/>
</dbReference>
<dbReference type="EMBL" id="FOZL01000001">
    <property type="protein sequence ID" value="SFS07071.1"/>
    <property type="molecule type" value="Genomic_DNA"/>
</dbReference>
<dbReference type="OrthoDB" id="9808421at2"/>
<feature type="chain" id="PRO_5011774130" evidence="2">
    <location>
        <begin position="22"/>
        <end position="337"/>
    </location>
</feature>
<protein>
    <submittedName>
        <fullName evidence="5">Polysaccharide export outer membrane protein</fullName>
    </submittedName>
</protein>
<reference evidence="5 6" key="1">
    <citation type="submission" date="2016-10" db="EMBL/GenBank/DDBJ databases">
        <authorList>
            <person name="de Groot N.N."/>
        </authorList>
    </citation>
    <scope>NUCLEOTIDE SEQUENCE [LARGE SCALE GENOMIC DNA]</scope>
    <source>
        <strain evidence="5 6">DSM 21001</strain>
    </source>
</reference>
<evidence type="ECO:0000256" key="1">
    <source>
        <dbReference type="ARBA" id="ARBA00022729"/>
    </source>
</evidence>
<dbReference type="STRING" id="474950.SAMN05421771_1287"/>
<dbReference type="PANTHER" id="PTHR33619">
    <property type="entry name" value="POLYSACCHARIDE EXPORT PROTEIN GFCE-RELATED"/>
    <property type="match status" value="1"/>
</dbReference>
<sequence length="337" mass="35633">MMLVRRCSLMGMVLIAGLCQAQDAAPGLQMNREAVLKAFEPAADQPYQLGRGDEISVDVIGRPELTGKHTIGPDGNITMPIVGSVKVVDQTREGAAEVIKEALGAYYAGMTVSIGVDKYSSNKILLLGAVEHPGILLFDGPPTLLEVISRGGAQLQAGGGSGGSGGGSIDASPSTRPIAVPEECMIYRGNETMITVQLRSLLDEGNALANMRLKRDDVVYVPGQTKYVSILGMVARPGNMRLDAKSTLPQLLAQAGGVTELAGKNPKIQIIHRGVNGQPGRTQEVAYKDMLTPRTLDLSLQTGDIILVPESTFNGLGYAFAKISPLVQLFTVSSLLH</sequence>
<dbReference type="Proteomes" id="UP000199024">
    <property type="component" value="Unassembled WGS sequence"/>
</dbReference>
<keyword evidence="1 2" id="KW-0732">Signal</keyword>
<dbReference type="InterPro" id="IPR019554">
    <property type="entry name" value="Soluble_ligand-bd"/>
</dbReference>
<dbReference type="PANTHER" id="PTHR33619:SF3">
    <property type="entry name" value="POLYSACCHARIDE EXPORT PROTEIN GFCE-RELATED"/>
    <property type="match status" value="1"/>
</dbReference>
<name>A0A1I6LUC5_9BACT</name>
<organism evidence="5 6">
    <name type="scientific">Granulicella pectinivorans</name>
    <dbReference type="NCBI Taxonomy" id="474950"/>
    <lineage>
        <taxon>Bacteria</taxon>
        <taxon>Pseudomonadati</taxon>
        <taxon>Acidobacteriota</taxon>
        <taxon>Terriglobia</taxon>
        <taxon>Terriglobales</taxon>
        <taxon>Acidobacteriaceae</taxon>
        <taxon>Granulicella</taxon>
    </lineage>
</organism>
<evidence type="ECO:0000259" key="3">
    <source>
        <dbReference type="Pfam" id="PF02563"/>
    </source>
</evidence>
<dbReference type="InterPro" id="IPR049712">
    <property type="entry name" value="Poly_export"/>
</dbReference>
<feature type="domain" description="Soluble ligand binding" evidence="4">
    <location>
        <begin position="227"/>
        <end position="270"/>
    </location>
</feature>
<dbReference type="Pfam" id="PF02563">
    <property type="entry name" value="Poly_export"/>
    <property type="match status" value="1"/>
</dbReference>
<dbReference type="Gene3D" id="3.10.560.10">
    <property type="entry name" value="Outer membrane lipoprotein wza domain like"/>
    <property type="match status" value="2"/>
</dbReference>
<evidence type="ECO:0000259" key="4">
    <source>
        <dbReference type="Pfam" id="PF10531"/>
    </source>
</evidence>
<evidence type="ECO:0000313" key="6">
    <source>
        <dbReference type="Proteomes" id="UP000199024"/>
    </source>
</evidence>
<dbReference type="AlphaFoldDB" id="A0A1I6LUC5"/>
<evidence type="ECO:0000256" key="2">
    <source>
        <dbReference type="SAM" id="SignalP"/>
    </source>
</evidence>
<feature type="signal peptide" evidence="2">
    <location>
        <begin position="1"/>
        <end position="21"/>
    </location>
</feature>
<keyword evidence="6" id="KW-1185">Reference proteome</keyword>
<feature type="domain" description="Polysaccharide export protein N-terminal" evidence="3">
    <location>
        <begin position="42"/>
        <end position="116"/>
    </location>
</feature>
<dbReference type="InterPro" id="IPR003715">
    <property type="entry name" value="Poly_export_N"/>
</dbReference>
<accession>A0A1I6LUC5</accession>
<gene>
    <name evidence="5" type="ORF">SAMN05421771_1287</name>
</gene>
<dbReference type="Gene3D" id="3.30.1950.10">
    <property type="entry name" value="wza like domain"/>
    <property type="match status" value="1"/>
</dbReference>
<proteinExistence type="predicted"/>